<dbReference type="GO" id="GO:0003677">
    <property type="term" value="F:DNA binding"/>
    <property type="evidence" value="ECO:0007669"/>
    <property type="project" value="InterPro"/>
</dbReference>
<dbReference type="EMBL" id="PJZH01000019">
    <property type="protein sequence ID" value="PLR32238.1"/>
    <property type="molecule type" value="Genomic_DNA"/>
</dbReference>
<dbReference type="InterPro" id="IPR011067">
    <property type="entry name" value="Plasmid_toxin/cell-grow_inhib"/>
</dbReference>
<protein>
    <submittedName>
        <fullName evidence="1">Toxin MazF</fullName>
    </submittedName>
</protein>
<comment type="caution">
    <text evidence="1">The sequence shown here is derived from an EMBL/GenBank/DDBJ whole genome shotgun (WGS) entry which is preliminary data.</text>
</comment>
<name>A0A2N5DXU5_9GAMM</name>
<dbReference type="Proteomes" id="UP000234503">
    <property type="component" value="Unassembled WGS sequence"/>
</dbReference>
<reference evidence="1 2" key="1">
    <citation type="submission" date="2017-12" db="EMBL/GenBank/DDBJ databases">
        <title>Characterization of six clinical isolates of Enterochimera gen. nov., a novel genus of the Yersiniaciae family and the three species Enterochimera arupensis sp. nov., Enterochimera coloradensis sp. nov, and Enterochimera californica sp. nov.</title>
        <authorList>
            <person name="Rossi A."/>
            <person name="Fisher M."/>
        </authorList>
    </citation>
    <scope>NUCLEOTIDE SEQUENCE [LARGE SCALE GENOMIC DNA]</scope>
    <source>
        <strain evidence="2">2016-Iso4</strain>
    </source>
</reference>
<evidence type="ECO:0000313" key="1">
    <source>
        <dbReference type="EMBL" id="PLR32238.1"/>
    </source>
</evidence>
<sequence>MIEYVPDAGDVVWLRLAAGHQAVLVISAQAYNRRVGRMLCCPVTADLKGYPFEVPLGGDPASAALADQLTTLDWRPRDAQLRGRAEPHALNAVRKLAKVLIG</sequence>
<proteinExistence type="predicted"/>
<evidence type="ECO:0000313" key="2">
    <source>
        <dbReference type="Proteomes" id="UP000234503"/>
    </source>
</evidence>
<dbReference type="Pfam" id="PF02452">
    <property type="entry name" value="PemK_toxin"/>
    <property type="match status" value="1"/>
</dbReference>
<dbReference type="AlphaFoldDB" id="A0A2N5DXU5"/>
<gene>
    <name evidence="1" type="ORF">CYR32_15760</name>
</gene>
<keyword evidence="2" id="KW-1185">Reference proteome</keyword>
<accession>A0A2N5DXU5</accession>
<dbReference type="Gene3D" id="2.30.30.110">
    <property type="match status" value="1"/>
</dbReference>
<dbReference type="OrthoDB" id="9808744at2"/>
<dbReference type="SUPFAM" id="SSF50118">
    <property type="entry name" value="Cell growth inhibitor/plasmid maintenance toxic component"/>
    <property type="match status" value="1"/>
</dbReference>
<organism evidence="1 2">
    <name type="scientific">Chimaeribacter coloradensis</name>
    <dbReference type="NCBI Taxonomy" id="2060068"/>
    <lineage>
        <taxon>Bacteria</taxon>
        <taxon>Pseudomonadati</taxon>
        <taxon>Pseudomonadota</taxon>
        <taxon>Gammaproteobacteria</taxon>
        <taxon>Enterobacterales</taxon>
        <taxon>Yersiniaceae</taxon>
        <taxon>Chimaeribacter</taxon>
    </lineage>
</organism>
<dbReference type="InterPro" id="IPR003477">
    <property type="entry name" value="PemK-like"/>
</dbReference>
<dbReference type="RefSeq" id="WP_101826106.1">
    <property type="nucleotide sequence ID" value="NZ_PJZH01000019.1"/>
</dbReference>